<accession>A0AAE1B9F6</accession>
<keyword evidence="2" id="KW-1185">Reference proteome</keyword>
<reference evidence="1" key="1">
    <citation type="journal article" date="2023" name="G3 (Bethesda)">
        <title>A reference genome for the long-term kleptoplast-retaining sea slug Elysia crispata morphotype clarki.</title>
        <authorList>
            <person name="Eastman K.E."/>
            <person name="Pendleton A.L."/>
            <person name="Shaikh M.A."/>
            <person name="Suttiyut T."/>
            <person name="Ogas R."/>
            <person name="Tomko P."/>
            <person name="Gavelis G."/>
            <person name="Widhalm J.R."/>
            <person name="Wisecaver J.H."/>
        </authorList>
    </citation>
    <scope>NUCLEOTIDE SEQUENCE</scope>
    <source>
        <strain evidence="1">ECLA1</strain>
    </source>
</reference>
<sequence length="30" mass="3509">MFDLSANFPTEIVFYFCKFDIASWYVGPIS</sequence>
<protein>
    <submittedName>
        <fullName evidence="1">Uncharacterized protein</fullName>
    </submittedName>
</protein>
<comment type="caution">
    <text evidence="1">The sequence shown here is derived from an EMBL/GenBank/DDBJ whole genome shotgun (WGS) entry which is preliminary data.</text>
</comment>
<organism evidence="1 2">
    <name type="scientific">Elysia crispata</name>
    <name type="common">lettuce slug</name>
    <dbReference type="NCBI Taxonomy" id="231223"/>
    <lineage>
        <taxon>Eukaryota</taxon>
        <taxon>Metazoa</taxon>
        <taxon>Spiralia</taxon>
        <taxon>Lophotrochozoa</taxon>
        <taxon>Mollusca</taxon>
        <taxon>Gastropoda</taxon>
        <taxon>Heterobranchia</taxon>
        <taxon>Euthyneura</taxon>
        <taxon>Panpulmonata</taxon>
        <taxon>Sacoglossa</taxon>
        <taxon>Placobranchoidea</taxon>
        <taxon>Plakobranchidae</taxon>
        <taxon>Elysia</taxon>
    </lineage>
</organism>
<evidence type="ECO:0000313" key="2">
    <source>
        <dbReference type="Proteomes" id="UP001283361"/>
    </source>
</evidence>
<dbReference type="EMBL" id="JAWDGP010000269">
    <property type="protein sequence ID" value="KAK3802010.1"/>
    <property type="molecule type" value="Genomic_DNA"/>
</dbReference>
<proteinExistence type="predicted"/>
<name>A0AAE1B9F6_9GAST</name>
<gene>
    <name evidence="1" type="ORF">RRG08_064604</name>
</gene>
<dbReference type="AlphaFoldDB" id="A0AAE1B9F6"/>
<dbReference type="Proteomes" id="UP001283361">
    <property type="component" value="Unassembled WGS sequence"/>
</dbReference>
<evidence type="ECO:0000313" key="1">
    <source>
        <dbReference type="EMBL" id="KAK3802010.1"/>
    </source>
</evidence>